<sequence>MPPKRTRRGRRQPKTPKYVPPSPEGSDKPDETDKNNNLPTIQEEIIFPPGTTGILKGVTTQPTPSPKPKHITGFVLRPWVLHEIDLEPPRLTRPPKIFLKGPYDHRVWRDTLPNWPKPPPNLITGISESVATQTEKHLFDHAPVTNEKVMQTDPWVTTSEEEEINEPLKYPGNENEPSSCARNTNKRPQKFINKIKALKYFVTIILFLSTQPRKKQ</sequence>
<dbReference type="Proteomes" id="UP001430953">
    <property type="component" value="Unassembled WGS sequence"/>
</dbReference>
<dbReference type="EMBL" id="JADYXP020000014">
    <property type="protein sequence ID" value="KAL0110712.1"/>
    <property type="molecule type" value="Genomic_DNA"/>
</dbReference>
<dbReference type="AlphaFoldDB" id="A0AAW2F9U0"/>
<proteinExistence type="predicted"/>
<name>A0AAW2F9U0_9HYME</name>
<evidence type="ECO:0000313" key="3">
    <source>
        <dbReference type="Proteomes" id="UP001430953"/>
    </source>
</evidence>
<protein>
    <submittedName>
        <fullName evidence="2">Uncharacterized protein</fullName>
    </submittedName>
</protein>
<feature type="region of interest" description="Disordered" evidence="1">
    <location>
        <begin position="162"/>
        <end position="184"/>
    </location>
</feature>
<gene>
    <name evidence="2" type="ORF">PUN28_013976</name>
</gene>
<evidence type="ECO:0000256" key="1">
    <source>
        <dbReference type="SAM" id="MobiDB-lite"/>
    </source>
</evidence>
<comment type="caution">
    <text evidence="2">The sequence shown here is derived from an EMBL/GenBank/DDBJ whole genome shotgun (WGS) entry which is preliminary data.</text>
</comment>
<accession>A0AAW2F9U0</accession>
<reference evidence="2 3" key="1">
    <citation type="submission" date="2023-03" db="EMBL/GenBank/DDBJ databases">
        <title>High recombination rates correlate with genetic variation in Cardiocondyla obscurior ants.</title>
        <authorList>
            <person name="Errbii M."/>
        </authorList>
    </citation>
    <scope>NUCLEOTIDE SEQUENCE [LARGE SCALE GENOMIC DNA]</scope>
    <source>
        <strain evidence="2">Alpha-2009</strain>
        <tissue evidence="2">Whole body</tissue>
    </source>
</reference>
<feature type="compositionally biased region" description="Basic and acidic residues" evidence="1">
    <location>
        <begin position="25"/>
        <end position="34"/>
    </location>
</feature>
<feature type="region of interest" description="Disordered" evidence="1">
    <location>
        <begin position="1"/>
        <end position="43"/>
    </location>
</feature>
<organism evidence="2 3">
    <name type="scientific">Cardiocondyla obscurior</name>
    <dbReference type="NCBI Taxonomy" id="286306"/>
    <lineage>
        <taxon>Eukaryota</taxon>
        <taxon>Metazoa</taxon>
        <taxon>Ecdysozoa</taxon>
        <taxon>Arthropoda</taxon>
        <taxon>Hexapoda</taxon>
        <taxon>Insecta</taxon>
        <taxon>Pterygota</taxon>
        <taxon>Neoptera</taxon>
        <taxon>Endopterygota</taxon>
        <taxon>Hymenoptera</taxon>
        <taxon>Apocrita</taxon>
        <taxon>Aculeata</taxon>
        <taxon>Formicoidea</taxon>
        <taxon>Formicidae</taxon>
        <taxon>Myrmicinae</taxon>
        <taxon>Cardiocondyla</taxon>
    </lineage>
</organism>
<keyword evidence="3" id="KW-1185">Reference proteome</keyword>
<evidence type="ECO:0000313" key="2">
    <source>
        <dbReference type="EMBL" id="KAL0110712.1"/>
    </source>
</evidence>
<feature type="compositionally biased region" description="Basic residues" evidence="1">
    <location>
        <begin position="1"/>
        <end position="14"/>
    </location>
</feature>